<dbReference type="PANTHER" id="PTHR35467:SF2">
    <property type="entry name" value="PROTEIN NEOXANTHIN-DEFICIENT 1"/>
    <property type="match status" value="1"/>
</dbReference>
<gene>
    <name evidence="1" type="ORF">DCAF_LOCUS11068</name>
</gene>
<proteinExistence type="predicted"/>
<evidence type="ECO:0000313" key="1">
    <source>
        <dbReference type="EMBL" id="CAK7336064.1"/>
    </source>
</evidence>
<dbReference type="InterPro" id="IPR023375">
    <property type="entry name" value="ADC_dom_sf"/>
</dbReference>
<dbReference type="EMBL" id="CAWUPB010000994">
    <property type="protein sequence ID" value="CAK7336064.1"/>
    <property type="molecule type" value="Genomic_DNA"/>
</dbReference>
<keyword evidence="2" id="KW-1185">Reference proteome</keyword>
<dbReference type="Gene3D" id="2.40.400.10">
    <property type="entry name" value="Acetoacetate decarboxylase-like"/>
    <property type="match status" value="1"/>
</dbReference>
<protein>
    <submittedName>
        <fullName evidence="1">Uncharacterized protein</fullName>
    </submittedName>
</protein>
<accession>A0AAV1RHI8</accession>
<comment type="caution">
    <text evidence="1">The sequence shown here is derived from an EMBL/GenBank/DDBJ whole genome shotgun (WGS) entry which is preliminary data.</text>
</comment>
<dbReference type="Proteomes" id="UP001314170">
    <property type="component" value="Unassembled WGS sequence"/>
</dbReference>
<dbReference type="PANTHER" id="PTHR35467">
    <property type="match status" value="1"/>
</dbReference>
<dbReference type="AlphaFoldDB" id="A0AAV1RHI8"/>
<dbReference type="SUPFAM" id="SSF160104">
    <property type="entry name" value="Acetoacetate decarboxylase-like"/>
    <property type="match status" value="1"/>
</dbReference>
<evidence type="ECO:0000313" key="2">
    <source>
        <dbReference type="Proteomes" id="UP001314170"/>
    </source>
</evidence>
<dbReference type="InterPro" id="IPR039343">
    <property type="entry name" value="NDX1-like"/>
</dbReference>
<reference evidence="1 2" key="1">
    <citation type="submission" date="2024-01" db="EMBL/GenBank/DDBJ databases">
        <authorList>
            <person name="Waweru B."/>
        </authorList>
    </citation>
    <scope>NUCLEOTIDE SEQUENCE [LARGE SCALE GENOMIC DNA]</scope>
</reference>
<name>A0AAV1RHI8_9ROSI</name>
<sequence length="284" mass="31491">MQVAAPAGALYQVHLVRAKTAREFIPKQLKLVEAFGYTLGGFFLASYEDSPVGVFDEVASHLQALVVLAGLVQNFPTPYAWAARVLVSNDDACNHGRKEFGLPSQIGKFSKRMKAIPRQKKSKRSDFLDMTGLSTKLPDPKDYMDVLVNEINGPSATNLCNITLGKPATPRMKLDEWMGPKIKFSLPSFSGLTEYNPALMTYSCDVESRVRLVQPAKIARPFLTRKHIDTDEYVDPNSTEEILNNERKLSISVMLSKPVLALEFNSMKMQVEAPEIVSHTGPTA</sequence>
<organism evidence="1 2">
    <name type="scientific">Dovyalis caffra</name>
    <dbReference type="NCBI Taxonomy" id="77055"/>
    <lineage>
        <taxon>Eukaryota</taxon>
        <taxon>Viridiplantae</taxon>
        <taxon>Streptophyta</taxon>
        <taxon>Embryophyta</taxon>
        <taxon>Tracheophyta</taxon>
        <taxon>Spermatophyta</taxon>
        <taxon>Magnoliopsida</taxon>
        <taxon>eudicotyledons</taxon>
        <taxon>Gunneridae</taxon>
        <taxon>Pentapetalae</taxon>
        <taxon>rosids</taxon>
        <taxon>fabids</taxon>
        <taxon>Malpighiales</taxon>
        <taxon>Salicaceae</taxon>
        <taxon>Flacourtieae</taxon>
        <taxon>Dovyalis</taxon>
    </lineage>
</organism>